<dbReference type="GO" id="GO:0000166">
    <property type="term" value="F:nucleotide binding"/>
    <property type="evidence" value="ECO:0007669"/>
    <property type="project" value="InterPro"/>
</dbReference>
<gene>
    <name evidence="4" type="ORF">DFR60_101144</name>
</gene>
<dbReference type="Gene3D" id="3.30.360.10">
    <property type="entry name" value="Dihydrodipicolinate Reductase, domain 2"/>
    <property type="match status" value="1"/>
</dbReference>
<protein>
    <submittedName>
        <fullName evidence="4">Putative dehydrogenase</fullName>
    </submittedName>
</protein>
<dbReference type="InterPro" id="IPR055170">
    <property type="entry name" value="GFO_IDH_MocA-like_dom"/>
</dbReference>
<dbReference type="GO" id="GO:0016491">
    <property type="term" value="F:oxidoreductase activity"/>
    <property type="evidence" value="ECO:0007669"/>
    <property type="project" value="UniProtKB-KW"/>
</dbReference>
<sequence>MEEEVRVALIGCGGICGPHLRAMKKRQEERVTVFCDVDEERARRRSQEYGVGIPDIMTDYRKVLERPDIDAVHILTPHFLHPQMIREALAAGKYVLCEKPMAVTKADARILAETEADARLGFVFQNRYNPATRECVRMVRSGEMGKILGLKADVCWKRDKNYYSDGDWRGTWEMEGGGSLINQAVHTIDLMYCLCGPFSRVKGSISRELNADFIEVEDNSHAVFQFKNGCTGLLHTSNNNVEDYPPTIVITMEKGRLELRGNSLWRTTGDDVEILIKAAPVTNGAKAVYGNSHEALIADFYGCMREQKPFWLNAREAYPSIWAVLSIYESSLSGRWVNYHETGIKGCENDDRRTCKRDR</sequence>
<keyword evidence="1" id="KW-0560">Oxidoreductase</keyword>
<dbReference type="InterPro" id="IPR036291">
    <property type="entry name" value="NAD(P)-bd_dom_sf"/>
</dbReference>
<organism evidence="4 5">
    <name type="scientific">Hungatella effluvii</name>
    <dbReference type="NCBI Taxonomy" id="1096246"/>
    <lineage>
        <taxon>Bacteria</taxon>
        <taxon>Bacillati</taxon>
        <taxon>Bacillota</taxon>
        <taxon>Clostridia</taxon>
        <taxon>Lachnospirales</taxon>
        <taxon>Lachnospiraceae</taxon>
        <taxon>Hungatella</taxon>
    </lineage>
</organism>
<dbReference type="InterPro" id="IPR050463">
    <property type="entry name" value="Gfo/Idh/MocA_oxidrdct_glycsds"/>
</dbReference>
<comment type="caution">
    <text evidence="4">The sequence shown here is derived from an EMBL/GenBank/DDBJ whole genome shotgun (WGS) entry which is preliminary data.</text>
</comment>
<evidence type="ECO:0000259" key="2">
    <source>
        <dbReference type="Pfam" id="PF01408"/>
    </source>
</evidence>
<dbReference type="SUPFAM" id="SSF51735">
    <property type="entry name" value="NAD(P)-binding Rossmann-fold domains"/>
    <property type="match status" value="1"/>
</dbReference>
<feature type="domain" description="Gfo/Idh/MocA-like oxidoreductase N-terminal" evidence="2">
    <location>
        <begin position="5"/>
        <end position="117"/>
    </location>
</feature>
<dbReference type="Gene3D" id="3.40.50.720">
    <property type="entry name" value="NAD(P)-binding Rossmann-like Domain"/>
    <property type="match status" value="1"/>
</dbReference>
<keyword evidence="5" id="KW-1185">Reference proteome</keyword>
<evidence type="ECO:0000313" key="5">
    <source>
        <dbReference type="Proteomes" id="UP000248057"/>
    </source>
</evidence>
<dbReference type="PANTHER" id="PTHR43818">
    <property type="entry name" value="BCDNA.GH03377"/>
    <property type="match status" value="1"/>
</dbReference>
<dbReference type="SUPFAM" id="SSF55347">
    <property type="entry name" value="Glyceraldehyde-3-phosphate dehydrogenase-like, C-terminal domain"/>
    <property type="match status" value="1"/>
</dbReference>
<reference evidence="4 5" key="1">
    <citation type="submission" date="2018-05" db="EMBL/GenBank/DDBJ databases">
        <title>Genomic Encyclopedia of Type Strains, Phase IV (KMG-IV): sequencing the most valuable type-strain genomes for metagenomic binning, comparative biology and taxonomic classification.</title>
        <authorList>
            <person name="Goeker M."/>
        </authorList>
    </citation>
    <scope>NUCLEOTIDE SEQUENCE [LARGE SCALE GENOMIC DNA]</scope>
    <source>
        <strain evidence="4 5">DSM 24995</strain>
    </source>
</reference>
<evidence type="ECO:0000256" key="1">
    <source>
        <dbReference type="ARBA" id="ARBA00023002"/>
    </source>
</evidence>
<dbReference type="Proteomes" id="UP000248057">
    <property type="component" value="Unassembled WGS sequence"/>
</dbReference>
<dbReference type="PANTHER" id="PTHR43818:SF11">
    <property type="entry name" value="BCDNA.GH03377"/>
    <property type="match status" value="1"/>
</dbReference>
<dbReference type="EMBL" id="QJKD01000001">
    <property type="protein sequence ID" value="PXX56840.1"/>
    <property type="molecule type" value="Genomic_DNA"/>
</dbReference>
<dbReference type="Pfam" id="PF22725">
    <property type="entry name" value="GFO_IDH_MocA_C3"/>
    <property type="match status" value="1"/>
</dbReference>
<accession>A0A2V3YGS3</accession>
<dbReference type="AlphaFoldDB" id="A0A2V3YGS3"/>
<dbReference type="InterPro" id="IPR000683">
    <property type="entry name" value="Gfo/Idh/MocA-like_OxRdtase_N"/>
</dbReference>
<dbReference type="Pfam" id="PF01408">
    <property type="entry name" value="GFO_IDH_MocA"/>
    <property type="match status" value="1"/>
</dbReference>
<proteinExistence type="predicted"/>
<name>A0A2V3YGS3_9FIRM</name>
<feature type="domain" description="GFO/IDH/MocA-like oxidoreductase" evidence="3">
    <location>
        <begin position="134"/>
        <end position="258"/>
    </location>
</feature>
<evidence type="ECO:0000259" key="3">
    <source>
        <dbReference type="Pfam" id="PF22725"/>
    </source>
</evidence>
<evidence type="ECO:0000313" key="4">
    <source>
        <dbReference type="EMBL" id="PXX56840.1"/>
    </source>
</evidence>